<evidence type="ECO:0000256" key="3">
    <source>
        <dbReference type="PROSITE-ProRule" id="PRU00339"/>
    </source>
</evidence>
<evidence type="ECO:0000256" key="2">
    <source>
        <dbReference type="ARBA" id="ARBA00022803"/>
    </source>
</evidence>
<dbReference type="Gene3D" id="1.25.40.10">
    <property type="entry name" value="Tetratricopeptide repeat domain"/>
    <property type="match status" value="3"/>
</dbReference>
<dbReference type="SMART" id="SM00028">
    <property type="entry name" value="TPR"/>
    <property type="match status" value="4"/>
</dbReference>
<dbReference type="PANTHER" id="PTHR44943">
    <property type="entry name" value="CELLULOSE SYNTHASE OPERON PROTEIN C"/>
    <property type="match status" value="1"/>
</dbReference>
<keyword evidence="1" id="KW-0677">Repeat</keyword>
<evidence type="ECO:0000313" key="8">
    <source>
        <dbReference type="Proteomes" id="UP000005753"/>
    </source>
</evidence>
<dbReference type="OrthoDB" id="9791784at2"/>
<dbReference type="SUPFAM" id="SSF48452">
    <property type="entry name" value="TPR-like"/>
    <property type="match status" value="1"/>
</dbReference>
<evidence type="ECO:0000256" key="1">
    <source>
        <dbReference type="ARBA" id="ARBA00022737"/>
    </source>
</evidence>
<dbReference type="EMBL" id="CM001487">
    <property type="protein sequence ID" value="EIM56935.1"/>
    <property type="molecule type" value="Genomic_DNA"/>
</dbReference>
<dbReference type="AlphaFoldDB" id="I5AT12"/>
<dbReference type="InterPro" id="IPR019734">
    <property type="entry name" value="TPR_rpt"/>
</dbReference>
<dbReference type="Proteomes" id="UP000005753">
    <property type="component" value="Chromosome"/>
</dbReference>
<name>I5AT12_EUBC6</name>
<evidence type="ECO:0000313" key="7">
    <source>
        <dbReference type="EMBL" id="EIM56935.1"/>
    </source>
</evidence>
<evidence type="ECO:0000256" key="5">
    <source>
        <dbReference type="SAM" id="MobiDB-lite"/>
    </source>
</evidence>
<accession>I5AT12</accession>
<feature type="coiled-coil region" evidence="4">
    <location>
        <begin position="270"/>
        <end position="311"/>
    </location>
</feature>
<dbReference type="HOGENOM" id="CLU_045944_0_0_9"/>
<dbReference type="eggNOG" id="COG3063">
    <property type="taxonomic scope" value="Bacteria"/>
</dbReference>
<keyword evidence="6" id="KW-0472">Membrane</keyword>
<keyword evidence="6" id="KW-1133">Transmembrane helix</keyword>
<dbReference type="PANTHER" id="PTHR44943:SF8">
    <property type="entry name" value="TPR REPEAT-CONTAINING PROTEIN MJ0263"/>
    <property type="match status" value="1"/>
</dbReference>
<dbReference type="InterPro" id="IPR011990">
    <property type="entry name" value="TPR-like_helical_dom_sf"/>
</dbReference>
<evidence type="ECO:0000256" key="6">
    <source>
        <dbReference type="SAM" id="Phobius"/>
    </source>
</evidence>
<feature type="transmembrane region" description="Helical" evidence="6">
    <location>
        <begin position="236"/>
        <end position="254"/>
    </location>
</feature>
<evidence type="ECO:0008006" key="9">
    <source>
        <dbReference type="Google" id="ProtNLM"/>
    </source>
</evidence>
<feature type="region of interest" description="Disordered" evidence="5">
    <location>
        <begin position="446"/>
        <end position="487"/>
    </location>
</feature>
<organism evidence="7 8">
    <name type="scientific">Eubacterium cellulosolvens (strain ATCC 43171 / JCM 9499 / 6)</name>
    <name type="common">Cillobacterium cellulosolvens</name>
    <dbReference type="NCBI Taxonomy" id="633697"/>
    <lineage>
        <taxon>Bacteria</taxon>
        <taxon>Bacillati</taxon>
        <taxon>Bacillota</taxon>
        <taxon>Clostridia</taxon>
        <taxon>Eubacteriales</taxon>
        <taxon>Eubacteriaceae</taxon>
        <taxon>Eubacterium</taxon>
    </lineage>
</organism>
<feature type="repeat" description="TPR" evidence="3">
    <location>
        <begin position="399"/>
        <end position="432"/>
    </location>
</feature>
<sequence>MGKIEDRARRLSNAYYNQALDCAGIRDLTGAEEKLRLSLQMDKTNLTARNLLGLVYYEQGEVVAALREWVISNNMNKVDNPAIHFITAIRKDPKRLQQMNQTIHQYNEALRCAKEGNEDIAAIRLRKIIKNNPKHVKAYQLLALIDIKQKHYTHAGRLLKKACEIDAVNPETLRLLKEIDDVQAGLFERNAKKNGEKDKKNPFRRRSEDLSILDAAPVRRKSKVDLYRERPGYSSLMNVLFGIVIGLMAVVFMVRPAVSASVNRDANAKIVEYTTTMATQENKINELQNKINDSENTVKDAQTQLESSKNATDSYDNLIRAYLDYQAGNYEQAGDEILKVDVSVLSTEACEIYDANKDAILSNAYDAYEFGGDNAFYLKDWTKAASYFEKALSIKEGVYDVMNLLAQAYQNANRKQKAIAAYQKIIDTFPNTRRAEYAAAAITELGGTPENMDGSAGTAAPESTEENTDTGATQTGTEDAGYTDTDVDTTTVDNTIVYYDENGIGYNAAGEVVG</sequence>
<evidence type="ECO:0000256" key="4">
    <source>
        <dbReference type="SAM" id="Coils"/>
    </source>
</evidence>
<keyword evidence="2 3" id="KW-0802">TPR repeat</keyword>
<keyword evidence="4" id="KW-0175">Coiled coil</keyword>
<dbReference type="STRING" id="633697.EubceDRAFT1_1118"/>
<proteinExistence type="predicted"/>
<dbReference type="Pfam" id="PF14559">
    <property type="entry name" value="TPR_19"/>
    <property type="match status" value="1"/>
</dbReference>
<reference evidence="7 8" key="1">
    <citation type="submission" date="2010-08" db="EMBL/GenBank/DDBJ databases">
        <authorList>
            <consortium name="US DOE Joint Genome Institute (JGI-PGF)"/>
            <person name="Lucas S."/>
            <person name="Copeland A."/>
            <person name="Lapidus A."/>
            <person name="Cheng J.-F."/>
            <person name="Bruce D."/>
            <person name="Goodwin L."/>
            <person name="Pitluck S."/>
            <person name="Land M.L."/>
            <person name="Hauser L."/>
            <person name="Chang Y.-J."/>
            <person name="Anderson I.J."/>
            <person name="Johnson E."/>
            <person name="Mulhopadhyay B."/>
            <person name="Kyrpides N."/>
            <person name="Woyke T.J."/>
        </authorList>
    </citation>
    <scope>NUCLEOTIDE SEQUENCE [LARGE SCALE GENOMIC DNA]</scope>
    <source>
        <strain evidence="7 8">6</strain>
    </source>
</reference>
<reference evidence="7 8" key="2">
    <citation type="submission" date="2012-02" db="EMBL/GenBank/DDBJ databases">
        <title>Improved High-Quality Draft sequence of Eubacterium cellulosolvens 6.</title>
        <authorList>
            <consortium name="US DOE Joint Genome Institute"/>
            <person name="Lucas S."/>
            <person name="Han J."/>
            <person name="Lapidus A."/>
            <person name="Cheng J.-F."/>
            <person name="Goodwin L."/>
            <person name="Pitluck S."/>
            <person name="Peters L."/>
            <person name="Mikhailova N."/>
            <person name="Gu W."/>
            <person name="Detter J.C."/>
            <person name="Han C."/>
            <person name="Tapia R."/>
            <person name="Land M."/>
            <person name="Hauser L."/>
            <person name="Kyrpides N."/>
            <person name="Ivanova N."/>
            <person name="Pagani I."/>
            <person name="Johnson E."/>
            <person name="Mukhopadhyay B."/>
            <person name="Anderson I."/>
            <person name="Woyke T."/>
        </authorList>
    </citation>
    <scope>NUCLEOTIDE SEQUENCE [LARGE SCALE GENOMIC DNA]</scope>
    <source>
        <strain evidence="7 8">6</strain>
    </source>
</reference>
<keyword evidence="6" id="KW-0812">Transmembrane</keyword>
<keyword evidence="8" id="KW-1185">Reference proteome</keyword>
<protein>
    <recommendedName>
        <fullName evidence="9">Tetratricopeptide repeat protein</fullName>
    </recommendedName>
</protein>
<gene>
    <name evidence="7" type="ORF">EubceDRAFT1_1118</name>
</gene>
<dbReference type="InterPro" id="IPR051685">
    <property type="entry name" value="Ycf3/AcsC/BcsC/TPR_MFPF"/>
</dbReference>
<dbReference type="PROSITE" id="PS50005">
    <property type="entry name" value="TPR"/>
    <property type="match status" value="1"/>
</dbReference>